<evidence type="ECO:0000313" key="2">
    <source>
        <dbReference type="EMBL" id="SOQ53546.1"/>
    </source>
</evidence>
<dbReference type="EMBL" id="ODYU01009257">
    <property type="protein sequence ID" value="SOQ53546.1"/>
    <property type="molecule type" value="Genomic_DNA"/>
</dbReference>
<evidence type="ECO:0000256" key="1">
    <source>
        <dbReference type="SAM" id="MobiDB-lite"/>
    </source>
</evidence>
<feature type="region of interest" description="Disordered" evidence="1">
    <location>
        <begin position="191"/>
        <end position="212"/>
    </location>
</feature>
<proteinExistence type="predicted"/>
<gene>
    <name evidence="2" type="ORF">SFRICE_008297</name>
</gene>
<accession>A0A2H1WKP7</accession>
<sequence length="237" mass="26645">MGGGVIGPPVINTRQTLQSMAHETQRKRCFTSVFYEAVVSIRSSRPIRAEWAGSPTLETEIRYAMLRCCAPMWLLRSIFIRTHSLALVEKRVLLRYVFLYGKMRAMNAELRVFHKENFKSAFAPEMCFATLVWMRLASTDQIHCNTYLVGYGLIFSCVVGAFTNIQFHTHMTPKPETTICGSHKESLRPRIEPATRSTAASSPATAPTVQSRSRNGHILTFTSNTVSGIVPSIVVWK</sequence>
<protein>
    <submittedName>
        <fullName evidence="2">SFRICE_008297</fullName>
    </submittedName>
</protein>
<name>A0A2H1WKP7_SPOFR</name>
<feature type="compositionally biased region" description="Low complexity" evidence="1">
    <location>
        <begin position="194"/>
        <end position="208"/>
    </location>
</feature>
<organism evidence="2">
    <name type="scientific">Spodoptera frugiperda</name>
    <name type="common">Fall armyworm</name>
    <dbReference type="NCBI Taxonomy" id="7108"/>
    <lineage>
        <taxon>Eukaryota</taxon>
        <taxon>Metazoa</taxon>
        <taxon>Ecdysozoa</taxon>
        <taxon>Arthropoda</taxon>
        <taxon>Hexapoda</taxon>
        <taxon>Insecta</taxon>
        <taxon>Pterygota</taxon>
        <taxon>Neoptera</taxon>
        <taxon>Endopterygota</taxon>
        <taxon>Lepidoptera</taxon>
        <taxon>Glossata</taxon>
        <taxon>Ditrysia</taxon>
        <taxon>Noctuoidea</taxon>
        <taxon>Noctuidae</taxon>
        <taxon>Amphipyrinae</taxon>
        <taxon>Spodoptera</taxon>
    </lineage>
</organism>
<reference evidence="2" key="1">
    <citation type="submission" date="2016-07" db="EMBL/GenBank/DDBJ databases">
        <authorList>
            <person name="Bretaudeau A."/>
        </authorList>
    </citation>
    <scope>NUCLEOTIDE SEQUENCE</scope>
    <source>
        <strain evidence="2">Rice</strain>
        <tissue evidence="2">Whole body</tissue>
    </source>
</reference>
<dbReference type="AlphaFoldDB" id="A0A2H1WKP7"/>